<comment type="similarity">
    <text evidence="2">Belongs to the YbaB/EbfC family.</text>
</comment>
<evidence type="ECO:0000256" key="2">
    <source>
        <dbReference type="HAMAP-Rule" id="MF_00274"/>
    </source>
</evidence>
<dbReference type="HAMAP" id="MF_00274">
    <property type="entry name" value="DNA_YbaB_EbfC"/>
    <property type="match status" value="1"/>
</dbReference>
<dbReference type="STRING" id="521045.Kole_2019"/>
<dbReference type="PANTHER" id="PTHR33449">
    <property type="entry name" value="NUCLEOID-ASSOCIATED PROTEIN YBAB"/>
    <property type="match status" value="1"/>
</dbReference>
<keyword evidence="3" id="KW-0175">Coiled coil</keyword>
<dbReference type="RefSeq" id="WP_015869340.1">
    <property type="nucleotide sequence ID" value="NC_012785.1"/>
</dbReference>
<dbReference type="Proteomes" id="UP000002382">
    <property type="component" value="Chromosome"/>
</dbReference>
<dbReference type="GO" id="GO:0005829">
    <property type="term" value="C:cytosol"/>
    <property type="evidence" value="ECO:0007669"/>
    <property type="project" value="TreeGrafter"/>
</dbReference>
<keyword evidence="2" id="KW-0963">Cytoplasm</keyword>
<evidence type="ECO:0000256" key="1">
    <source>
        <dbReference type="ARBA" id="ARBA00023125"/>
    </source>
</evidence>
<dbReference type="InterPro" id="IPR036894">
    <property type="entry name" value="YbaB-like_sf"/>
</dbReference>
<dbReference type="GO" id="GO:0043590">
    <property type="term" value="C:bacterial nucleoid"/>
    <property type="evidence" value="ECO:0007669"/>
    <property type="project" value="UniProtKB-UniRule"/>
</dbReference>
<dbReference type="PIRSF" id="PIRSF004555">
    <property type="entry name" value="UCP004555"/>
    <property type="match status" value="1"/>
</dbReference>
<dbReference type="KEGG" id="kol:Kole_2019"/>
<reference evidence="5 6" key="2">
    <citation type="journal article" date="2011" name="J. Bacteriol.">
        <title>Genome Sequence of Kosmotoga olearia Strain TBF 19.5.1, a Thermophilic Bacterium with a Wide Growth Temperature Range, Isolated from the Troll B Oil Platform in the North Sea.</title>
        <authorList>
            <person name="Swithers K.S."/>
            <person name="Dipippo J.L."/>
            <person name="Bruce D.C."/>
            <person name="Detter C."/>
            <person name="Tapia R."/>
            <person name="Han S."/>
            <person name="Goodwin L.A."/>
            <person name="Han J."/>
            <person name="Woyke T."/>
            <person name="Pitluck S."/>
            <person name="Pennacchio L."/>
            <person name="Nolan M."/>
            <person name="Mikhailova N."/>
            <person name="Land M.L."/>
            <person name="Nesbo C.L."/>
            <person name="Gogarten J.P."/>
            <person name="Noll K.M."/>
        </authorList>
    </citation>
    <scope>NUCLEOTIDE SEQUENCE [LARGE SCALE GENOMIC DNA]</scope>
    <source>
        <strain evidence="6">ATCC BAA-1733 / DSM 21960 / TBF 19.5.1</strain>
    </source>
</reference>
<dbReference type="HOGENOM" id="CLU_140930_1_0_0"/>
<evidence type="ECO:0000313" key="5">
    <source>
        <dbReference type="EMBL" id="ACR80697.1"/>
    </source>
</evidence>
<accession>C5CHM1</accession>
<keyword evidence="6" id="KW-1185">Reference proteome</keyword>
<evidence type="ECO:0000256" key="4">
    <source>
        <dbReference type="SAM" id="MobiDB-lite"/>
    </source>
</evidence>
<dbReference type="AlphaFoldDB" id="C5CHM1"/>
<dbReference type="InterPro" id="IPR004401">
    <property type="entry name" value="YbaB/EbfC"/>
</dbReference>
<evidence type="ECO:0000256" key="3">
    <source>
        <dbReference type="SAM" id="Coils"/>
    </source>
</evidence>
<protein>
    <recommendedName>
        <fullName evidence="2">Nucleoid-associated protein Kole_2019</fullName>
    </recommendedName>
</protein>
<keyword evidence="1 2" id="KW-0238">DNA-binding</keyword>
<proteinExistence type="inferred from homology"/>
<feature type="coiled-coil region" evidence="3">
    <location>
        <begin position="23"/>
        <end position="50"/>
    </location>
</feature>
<comment type="subunit">
    <text evidence="2">Homodimer.</text>
</comment>
<evidence type="ECO:0000313" key="6">
    <source>
        <dbReference type="Proteomes" id="UP000002382"/>
    </source>
</evidence>
<feature type="region of interest" description="Disordered" evidence="4">
    <location>
        <begin position="1"/>
        <end position="20"/>
    </location>
</feature>
<dbReference type="eggNOG" id="COG0718">
    <property type="taxonomic scope" value="Bacteria"/>
</dbReference>
<dbReference type="NCBIfam" id="TIGR00103">
    <property type="entry name" value="DNA_YbaB_EbfC"/>
    <property type="match status" value="1"/>
</dbReference>
<comment type="function">
    <text evidence="2">Binds to DNA and alters its conformation. May be involved in regulation of gene expression, nucleoid organization and DNA protection.</text>
</comment>
<dbReference type="GO" id="GO:0003677">
    <property type="term" value="F:DNA binding"/>
    <property type="evidence" value="ECO:0007669"/>
    <property type="project" value="UniProtKB-UniRule"/>
</dbReference>
<reference evidence="5 6" key="1">
    <citation type="submission" date="2009-06" db="EMBL/GenBank/DDBJ databases">
        <title>Complete sequence of Thermotogales bacterium TBF 19.5.1.</title>
        <authorList>
            <consortium name="US DOE Joint Genome Institute"/>
            <person name="Lucas S."/>
            <person name="Copeland A."/>
            <person name="Lapidus A."/>
            <person name="Glavina del Rio T."/>
            <person name="Tice H."/>
            <person name="Bruce D."/>
            <person name="Goodwin L."/>
            <person name="Pitluck S."/>
            <person name="Chertkov O."/>
            <person name="Brettin T."/>
            <person name="Detter J.C."/>
            <person name="Han C."/>
            <person name="Schmutz J."/>
            <person name="Larimer F."/>
            <person name="Land M."/>
            <person name="Hauser L."/>
            <person name="Kyrpides N."/>
            <person name="Ovchinnikova G."/>
            <person name="Noll K."/>
        </authorList>
    </citation>
    <scope>NUCLEOTIDE SEQUENCE [LARGE SCALE GENOMIC DNA]</scope>
    <source>
        <strain evidence="6">ATCC BAA-1733 / DSM 21960 / TBF 19.5.1</strain>
    </source>
</reference>
<gene>
    <name evidence="5" type="ordered locus">Kole_2019</name>
</gene>
<dbReference type="OrthoDB" id="47063at2"/>
<dbReference type="PANTHER" id="PTHR33449:SF1">
    <property type="entry name" value="NUCLEOID-ASSOCIATED PROTEIN YBAB"/>
    <property type="match status" value="1"/>
</dbReference>
<dbReference type="Gene3D" id="3.30.1310.10">
    <property type="entry name" value="Nucleoid-associated protein YbaB-like domain"/>
    <property type="match status" value="1"/>
</dbReference>
<comment type="subcellular location">
    <subcellularLocation>
        <location evidence="2">Cytoplasm</location>
        <location evidence="2">Nucleoid</location>
    </subcellularLocation>
</comment>
<name>C5CHM1_KOSOT</name>
<organism evidence="5 6">
    <name type="scientific">Kosmotoga olearia (strain ATCC BAA-1733 / DSM 21960 / TBF 19.5.1)</name>
    <dbReference type="NCBI Taxonomy" id="521045"/>
    <lineage>
        <taxon>Bacteria</taxon>
        <taxon>Thermotogati</taxon>
        <taxon>Thermotogota</taxon>
        <taxon>Thermotogae</taxon>
        <taxon>Kosmotogales</taxon>
        <taxon>Kosmotogaceae</taxon>
        <taxon>Kosmotoga</taxon>
    </lineage>
</organism>
<dbReference type="EMBL" id="CP001634">
    <property type="protein sequence ID" value="ACR80697.1"/>
    <property type="molecule type" value="Genomic_DNA"/>
</dbReference>
<dbReference type="SUPFAM" id="SSF82607">
    <property type="entry name" value="YbaB-like"/>
    <property type="match status" value="1"/>
</dbReference>
<sequence>MAKKFRGLGGRNFGGSSKKAGNISELLKQAQKAQEEMQKLEESFKTMEVTASVGGGAVLVTATCDYRIKSIEIDEDLKDEDFEVLQDLIIAGVNEALEEVGKKREEESGKISSMLNLPDKML</sequence>
<dbReference type="Pfam" id="PF02575">
    <property type="entry name" value="YbaB_DNA_bd"/>
    <property type="match status" value="1"/>
</dbReference>